<dbReference type="InterPro" id="IPR004977">
    <property type="entry name" value="Ribosomal_eS25"/>
</dbReference>
<evidence type="ECO:0000256" key="4">
    <source>
        <dbReference type="RuleBase" id="RU366057"/>
    </source>
</evidence>
<evidence type="ECO:0000313" key="6">
    <source>
        <dbReference type="EMBL" id="KAK8849528.1"/>
    </source>
</evidence>
<dbReference type="SUPFAM" id="SSF46785">
    <property type="entry name" value="Winged helix' DNA-binding domain"/>
    <property type="match status" value="1"/>
</dbReference>
<dbReference type="EMBL" id="JBCAWK010000009">
    <property type="protein sequence ID" value="KAK8849528.1"/>
    <property type="molecule type" value="Genomic_DNA"/>
</dbReference>
<dbReference type="KEGG" id="kne:92182120"/>
<proteinExistence type="inferred from homology"/>
<evidence type="ECO:0000256" key="2">
    <source>
        <dbReference type="ARBA" id="ARBA00022980"/>
    </source>
</evidence>
<evidence type="ECO:0000256" key="3">
    <source>
        <dbReference type="ARBA" id="ARBA00023274"/>
    </source>
</evidence>
<evidence type="ECO:0000256" key="1">
    <source>
        <dbReference type="ARBA" id="ARBA00009106"/>
    </source>
</evidence>
<keyword evidence="3 4" id="KW-0687">Ribonucleoprotein</keyword>
<dbReference type="FunFam" id="3.30.63.20:FF:000001">
    <property type="entry name" value="40S ribosomal protein S25"/>
    <property type="match status" value="1"/>
</dbReference>
<dbReference type="Pfam" id="PF03297">
    <property type="entry name" value="Ribosomal_S25"/>
    <property type="match status" value="1"/>
</dbReference>
<comment type="similarity">
    <text evidence="1 4">Belongs to the eukaryotic ribosomal protein eS25 family.</text>
</comment>
<feature type="region of interest" description="Disordered" evidence="5">
    <location>
        <begin position="1"/>
        <end position="34"/>
    </location>
</feature>
<gene>
    <name evidence="6" type="ORF">IAR55_004862</name>
</gene>
<dbReference type="InterPro" id="IPR036390">
    <property type="entry name" value="WH_DNA-bd_sf"/>
</dbReference>
<feature type="compositionally biased region" description="Low complexity" evidence="5">
    <location>
        <begin position="1"/>
        <end position="20"/>
    </location>
</feature>
<sequence length="110" mass="12076">MPPQVKSKAQKAAAAQAGSKAGKKKKWSKGKVKDKASNAVIVDKPVFDRIVKEVPTYKLISQSVLIDRMKINGSLARRAIAYLEKEGLIKRVVHHHAQLIYTRATAATAE</sequence>
<dbReference type="PANTHER" id="PTHR12850">
    <property type="entry name" value="40S RIBOSOMAL PROTEIN S25"/>
    <property type="match status" value="1"/>
</dbReference>
<dbReference type="AlphaFoldDB" id="A0AAW0YW77"/>
<dbReference type="Proteomes" id="UP001388673">
    <property type="component" value="Unassembled WGS sequence"/>
</dbReference>
<organism evidence="6 7">
    <name type="scientific">Kwoniella newhampshirensis</name>
    <dbReference type="NCBI Taxonomy" id="1651941"/>
    <lineage>
        <taxon>Eukaryota</taxon>
        <taxon>Fungi</taxon>
        <taxon>Dikarya</taxon>
        <taxon>Basidiomycota</taxon>
        <taxon>Agaricomycotina</taxon>
        <taxon>Tremellomycetes</taxon>
        <taxon>Tremellales</taxon>
        <taxon>Cryptococcaceae</taxon>
        <taxon>Kwoniella</taxon>
    </lineage>
</organism>
<keyword evidence="2 4" id="KW-0689">Ribosomal protein</keyword>
<protein>
    <recommendedName>
        <fullName evidence="4">40S ribosomal protein S25</fullName>
    </recommendedName>
</protein>
<name>A0AAW0YW77_9TREE</name>
<dbReference type="Gene3D" id="3.30.63.20">
    <property type="match status" value="1"/>
</dbReference>
<comment type="caution">
    <text evidence="6">The sequence shown here is derived from an EMBL/GenBank/DDBJ whole genome shotgun (WGS) entry which is preliminary data.</text>
</comment>
<reference evidence="6 7" key="1">
    <citation type="journal article" date="2024" name="bioRxiv">
        <title>Comparative genomics of Cryptococcus and Kwoniella reveals pathogenesis evolution and contrasting karyotype dynamics via intercentromeric recombination or chromosome fusion.</title>
        <authorList>
            <person name="Coelho M.A."/>
            <person name="David-Palma M."/>
            <person name="Shea T."/>
            <person name="Bowers K."/>
            <person name="McGinley-Smith S."/>
            <person name="Mohammad A.W."/>
            <person name="Gnirke A."/>
            <person name="Yurkov A.M."/>
            <person name="Nowrousian M."/>
            <person name="Sun S."/>
            <person name="Cuomo C.A."/>
            <person name="Heitman J."/>
        </authorList>
    </citation>
    <scope>NUCLEOTIDE SEQUENCE [LARGE SCALE GENOMIC DNA]</scope>
    <source>
        <strain evidence="6 7">CBS 13917</strain>
    </source>
</reference>
<feature type="compositionally biased region" description="Basic residues" evidence="5">
    <location>
        <begin position="21"/>
        <end position="30"/>
    </location>
</feature>
<accession>A0AAW0YW77</accession>
<evidence type="ECO:0000256" key="5">
    <source>
        <dbReference type="SAM" id="MobiDB-lite"/>
    </source>
</evidence>
<dbReference type="GO" id="GO:1990904">
    <property type="term" value="C:ribonucleoprotein complex"/>
    <property type="evidence" value="ECO:0007669"/>
    <property type="project" value="UniProtKB-KW"/>
</dbReference>
<keyword evidence="7" id="KW-1185">Reference proteome</keyword>
<dbReference type="GeneID" id="92182120"/>
<dbReference type="GO" id="GO:0005840">
    <property type="term" value="C:ribosome"/>
    <property type="evidence" value="ECO:0007669"/>
    <property type="project" value="UniProtKB-KW"/>
</dbReference>
<evidence type="ECO:0000313" key="7">
    <source>
        <dbReference type="Proteomes" id="UP001388673"/>
    </source>
</evidence>
<dbReference type="RefSeq" id="XP_066801416.1">
    <property type="nucleotide sequence ID" value="XM_066947957.1"/>
</dbReference>